<keyword evidence="5" id="KW-0813">Transport</keyword>
<evidence type="ECO:0000313" key="7">
    <source>
        <dbReference type="EMBL" id="PZQ70402.1"/>
    </source>
</evidence>
<dbReference type="PANTHER" id="PTHR43396">
    <property type="entry name" value="FLAVOHEMOPROTEIN"/>
    <property type="match status" value="1"/>
</dbReference>
<dbReference type="GO" id="GO:0046210">
    <property type="term" value="P:nitric oxide catabolic process"/>
    <property type="evidence" value="ECO:0007669"/>
    <property type="project" value="TreeGrafter"/>
</dbReference>
<evidence type="ECO:0000256" key="4">
    <source>
        <dbReference type="ARBA" id="ARBA00023004"/>
    </source>
</evidence>
<evidence type="ECO:0000259" key="6">
    <source>
        <dbReference type="PROSITE" id="PS01033"/>
    </source>
</evidence>
<dbReference type="GO" id="GO:0071500">
    <property type="term" value="P:cellular response to nitrosative stress"/>
    <property type="evidence" value="ECO:0007669"/>
    <property type="project" value="TreeGrafter"/>
</dbReference>
<evidence type="ECO:0000313" key="8">
    <source>
        <dbReference type="Proteomes" id="UP000249135"/>
    </source>
</evidence>
<dbReference type="CDD" id="cd12131">
    <property type="entry name" value="HGbI-like"/>
    <property type="match status" value="1"/>
</dbReference>
<feature type="domain" description="Globin" evidence="6">
    <location>
        <begin position="1"/>
        <end position="134"/>
    </location>
</feature>
<comment type="caution">
    <text evidence="7">The sequence shown here is derived from an EMBL/GenBank/DDBJ whole genome shotgun (WGS) entry which is preliminary data.</text>
</comment>
<keyword evidence="4" id="KW-0408">Iron</keyword>
<organism evidence="7 8">
    <name type="scientific">Variovorax paradoxus</name>
    <dbReference type="NCBI Taxonomy" id="34073"/>
    <lineage>
        <taxon>Bacteria</taxon>
        <taxon>Pseudomonadati</taxon>
        <taxon>Pseudomonadota</taxon>
        <taxon>Betaproteobacteria</taxon>
        <taxon>Burkholderiales</taxon>
        <taxon>Comamonadaceae</taxon>
        <taxon>Variovorax</taxon>
    </lineage>
</organism>
<evidence type="ECO:0000256" key="3">
    <source>
        <dbReference type="ARBA" id="ARBA00022723"/>
    </source>
</evidence>
<dbReference type="GO" id="GO:0071949">
    <property type="term" value="F:FAD binding"/>
    <property type="evidence" value="ECO:0007669"/>
    <property type="project" value="TreeGrafter"/>
</dbReference>
<dbReference type="PANTHER" id="PTHR43396:SF3">
    <property type="entry name" value="FLAVOHEMOPROTEIN"/>
    <property type="match status" value="1"/>
</dbReference>
<accession>A0A2W5PY64</accession>
<evidence type="ECO:0000256" key="1">
    <source>
        <dbReference type="ARBA" id="ARBA00022617"/>
    </source>
</evidence>
<sequence length="142" mass="15067">MTPQQITLVQQSFAQVAPIAPQAAEIFYARLFELAPQVRPLFTGDMAEQGRKLMAMLAMVVNGLTRLDTIVPAAQKLGQRHVAYGAEPAHYPVVGQALLDTLAQGLGPAFTPEVKAAWGEACALLSGVMIEAQQQAATPTAP</sequence>
<comment type="similarity">
    <text evidence="5">Belongs to the globin family.</text>
</comment>
<protein>
    <submittedName>
        <fullName evidence="7">Hemin receptor</fullName>
    </submittedName>
</protein>
<gene>
    <name evidence="7" type="ORF">DI563_18440</name>
</gene>
<dbReference type="InterPro" id="IPR012292">
    <property type="entry name" value="Globin/Proto"/>
</dbReference>
<name>A0A2W5PY64_VARPD</name>
<dbReference type="GO" id="GO:0008941">
    <property type="term" value="F:nitric oxide dioxygenase NAD(P)H activity"/>
    <property type="evidence" value="ECO:0007669"/>
    <property type="project" value="TreeGrafter"/>
</dbReference>
<keyword evidence="3" id="KW-0479">Metal-binding</keyword>
<dbReference type="EMBL" id="QFPP01000268">
    <property type="protein sequence ID" value="PZQ70402.1"/>
    <property type="molecule type" value="Genomic_DNA"/>
</dbReference>
<reference evidence="7 8" key="1">
    <citation type="submission" date="2017-08" db="EMBL/GenBank/DDBJ databases">
        <title>Infants hospitalized years apart are colonized by the same room-sourced microbial strains.</title>
        <authorList>
            <person name="Brooks B."/>
            <person name="Olm M.R."/>
            <person name="Firek B.A."/>
            <person name="Baker R."/>
            <person name="Thomas B.C."/>
            <person name="Morowitz M.J."/>
            <person name="Banfield J.F."/>
        </authorList>
    </citation>
    <scope>NUCLEOTIDE SEQUENCE [LARGE SCALE GENOMIC DNA]</scope>
    <source>
        <strain evidence="7">S2_005_003_R2_41</strain>
    </source>
</reference>
<evidence type="ECO:0000256" key="2">
    <source>
        <dbReference type="ARBA" id="ARBA00022621"/>
    </source>
</evidence>
<dbReference type="GO" id="GO:0046872">
    <property type="term" value="F:metal ion binding"/>
    <property type="evidence" value="ECO:0007669"/>
    <property type="project" value="UniProtKB-KW"/>
</dbReference>
<dbReference type="InterPro" id="IPR000971">
    <property type="entry name" value="Globin"/>
</dbReference>
<dbReference type="Pfam" id="PF00042">
    <property type="entry name" value="Globin"/>
    <property type="match status" value="1"/>
</dbReference>
<dbReference type="Gene3D" id="1.10.490.10">
    <property type="entry name" value="Globins"/>
    <property type="match status" value="1"/>
</dbReference>
<keyword evidence="1 5" id="KW-0349">Heme</keyword>
<keyword evidence="7" id="KW-0675">Receptor</keyword>
<dbReference type="GO" id="GO:0005344">
    <property type="term" value="F:oxygen carrier activity"/>
    <property type="evidence" value="ECO:0007669"/>
    <property type="project" value="UniProtKB-KW"/>
</dbReference>
<dbReference type="Proteomes" id="UP000249135">
    <property type="component" value="Unassembled WGS sequence"/>
</dbReference>
<dbReference type="InterPro" id="IPR009050">
    <property type="entry name" value="Globin-like_sf"/>
</dbReference>
<evidence type="ECO:0000256" key="5">
    <source>
        <dbReference type="RuleBase" id="RU000356"/>
    </source>
</evidence>
<proteinExistence type="inferred from homology"/>
<dbReference type="SUPFAM" id="SSF46458">
    <property type="entry name" value="Globin-like"/>
    <property type="match status" value="1"/>
</dbReference>
<dbReference type="GO" id="GO:0020037">
    <property type="term" value="F:heme binding"/>
    <property type="evidence" value="ECO:0007669"/>
    <property type="project" value="InterPro"/>
</dbReference>
<dbReference type="GO" id="GO:0019825">
    <property type="term" value="F:oxygen binding"/>
    <property type="evidence" value="ECO:0007669"/>
    <property type="project" value="InterPro"/>
</dbReference>
<dbReference type="AlphaFoldDB" id="A0A2W5PY64"/>
<dbReference type="PROSITE" id="PS01033">
    <property type="entry name" value="GLOBIN"/>
    <property type="match status" value="1"/>
</dbReference>
<keyword evidence="2 5" id="KW-0561">Oxygen transport</keyword>